<feature type="domain" description="DOP1 N-terminal" evidence="7">
    <location>
        <begin position="32"/>
        <end position="342"/>
    </location>
</feature>
<dbReference type="Pfam" id="PF04118">
    <property type="entry name" value="Dopey_N"/>
    <property type="match status" value="1"/>
</dbReference>
<dbReference type="EMBL" id="CP028775">
    <property type="protein sequence ID" value="AWU76182.1"/>
    <property type="molecule type" value="Genomic_DNA"/>
</dbReference>
<dbReference type="GO" id="GO:0015031">
    <property type="term" value="P:protein transport"/>
    <property type="evidence" value="ECO:0007669"/>
    <property type="project" value="UniProtKB-KW"/>
</dbReference>
<keyword evidence="4" id="KW-0333">Golgi apparatus</keyword>
<keyword evidence="3" id="KW-0653">Protein transport</keyword>
<evidence type="ECO:0000256" key="2">
    <source>
        <dbReference type="ARBA" id="ARBA00022448"/>
    </source>
</evidence>
<evidence type="ECO:0000313" key="11">
    <source>
        <dbReference type="Proteomes" id="UP000249293"/>
    </source>
</evidence>
<evidence type="ECO:0000256" key="4">
    <source>
        <dbReference type="ARBA" id="ARBA00023034"/>
    </source>
</evidence>
<keyword evidence="5" id="KW-0472">Membrane</keyword>
<organism evidence="10 11">
    <name type="scientific">Pichia kudriavzevii</name>
    <name type="common">Yeast</name>
    <name type="synonym">Issatchenkia orientalis</name>
    <dbReference type="NCBI Taxonomy" id="4909"/>
    <lineage>
        <taxon>Eukaryota</taxon>
        <taxon>Fungi</taxon>
        <taxon>Dikarya</taxon>
        <taxon>Ascomycota</taxon>
        <taxon>Saccharomycotina</taxon>
        <taxon>Pichiomycetes</taxon>
        <taxon>Pichiales</taxon>
        <taxon>Pichiaceae</taxon>
        <taxon>Pichia</taxon>
    </lineage>
</organism>
<evidence type="ECO:0000256" key="1">
    <source>
        <dbReference type="ARBA" id="ARBA00004395"/>
    </source>
</evidence>
<reference evidence="10 11" key="1">
    <citation type="submission" date="2018-06" db="EMBL/GenBank/DDBJ databases">
        <title>Population genomics shows no distinction between pathogenic Candida krusei and environmental Pichia kudriavzevii: One species, four names.</title>
        <authorList>
            <person name="Douglass A.P."/>
            <person name="Offei B."/>
            <person name="Braun-Galleani S."/>
            <person name="Coughlan A.Y."/>
            <person name="Martos A."/>
            <person name="Ortiz-Merino R.A."/>
            <person name="Byrne K.P."/>
            <person name="Wolfe K.H."/>
        </authorList>
    </citation>
    <scope>NUCLEOTIDE SEQUENCE [LARGE SCALE GENOMIC DNA]</scope>
    <source>
        <strain evidence="10 11">CBS573</strain>
    </source>
</reference>
<name>A0A2U9R4A5_PICKU</name>
<dbReference type="GO" id="GO:0005802">
    <property type="term" value="C:trans-Golgi network"/>
    <property type="evidence" value="ECO:0007669"/>
    <property type="project" value="TreeGrafter"/>
</dbReference>
<dbReference type="STRING" id="4909.A0A2U9R4A5"/>
<dbReference type="PANTHER" id="PTHR14042">
    <property type="entry name" value="DOPEY-RELATED"/>
    <property type="match status" value="1"/>
</dbReference>
<dbReference type="GO" id="GO:0006895">
    <property type="term" value="P:Golgi to endosome transport"/>
    <property type="evidence" value="ECO:0007669"/>
    <property type="project" value="InterPro"/>
</dbReference>
<dbReference type="GO" id="GO:0005768">
    <property type="term" value="C:endosome"/>
    <property type="evidence" value="ECO:0007669"/>
    <property type="project" value="TreeGrafter"/>
</dbReference>
<feature type="domain" description="DOP1-like C-terminal" evidence="9">
    <location>
        <begin position="1232"/>
        <end position="1717"/>
    </location>
</feature>
<keyword evidence="2" id="KW-0813">Transport</keyword>
<evidence type="ECO:0000259" key="9">
    <source>
        <dbReference type="Pfam" id="PF24598"/>
    </source>
</evidence>
<evidence type="ECO:0000259" key="8">
    <source>
        <dbReference type="Pfam" id="PF24597"/>
    </source>
</evidence>
<dbReference type="InterPro" id="IPR007249">
    <property type="entry name" value="DOP1_N"/>
</dbReference>
<dbReference type="InterPro" id="IPR056458">
    <property type="entry name" value="TPR_DOP1_M"/>
</dbReference>
<evidence type="ECO:0000313" key="10">
    <source>
        <dbReference type="EMBL" id="AWU76182.1"/>
    </source>
</evidence>
<evidence type="ECO:0000256" key="5">
    <source>
        <dbReference type="ARBA" id="ARBA00023136"/>
    </source>
</evidence>
<dbReference type="OrthoDB" id="297643at2759"/>
<dbReference type="GO" id="GO:0000139">
    <property type="term" value="C:Golgi membrane"/>
    <property type="evidence" value="ECO:0007669"/>
    <property type="project" value="UniProtKB-SubCell"/>
</dbReference>
<dbReference type="GO" id="GO:0005829">
    <property type="term" value="C:cytosol"/>
    <property type="evidence" value="ECO:0007669"/>
    <property type="project" value="GOC"/>
</dbReference>
<dbReference type="InterPro" id="IPR040314">
    <property type="entry name" value="DOP1"/>
</dbReference>
<gene>
    <name evidence="10" type="ORF">C5L36_0C01300</name>
</gene>
<dbReference type="GeneID" id="40383977"/>
<comment type="similarity">
    <text evidence="6">Belongs to the DOP1 family.</text>
</comment>
<sequence>MHRMMGPIPLFQGSRLANNRFTAFGQSATLTAKEKKYMSNVEKALQSFESVEEWADYIAFLAKLQKSLHTNPDKENTNWIPYDFQVSIMLSKCLAPSLPSGVHKKTIELYSNIFDILKETNLSQSITLWLPGIFPLMSYASISIKQDLLNLFSNYICNVEPIYLRSCFKSILLSLLPALDDTTSEFFNPTIDLIEKLKIQLDDVNHFWQCILLSIITSPDKRTGSMEYLTRKFPLFKVLGGTENLNKDIVLGELSLDAKACLTPNSSLLVRAFCRAISDDNLFVQRGFFDILLSRLPLNSAVFQYLINDDDKELLLLHVTSTVMKKDMSLNRRLWNWLLGPEPSVEENQSDSTPRTLSRSEYFKKYGYQPILKTLKQLLLNDTDKPKSSGEITQDFITVCSISISIMDRWEIGQMLLPQLFVSILERSKHIFEHQPSDFEKIIKVSNELFDGVETNIIWANIFELIRNNQLDLVLFILRYYNVEDEEMLITHIPMVLLGSFAMFKLDIKWICLVETLIKMIPERALLPFELTQEEIDLNDEYKKSIVDNLNEYYSLDDTKTQSSPKRPYENLQLSSLYFTFITDIIIRCLDDKQSTVFLRSCKIFESFMQIVPSSKEISNLSMVKDLVMKMGREMENDVELSFGASTLFKYIAKDMNKLEMMQLLKIIVQSLWSILGDTEGLYQVEAVERLWNLEMIVGSSYLEGAICELLLESEFEKRVHDFNVIWTHLNNDRHESFSILKKPLYLILEELENDVYISNIAKWIKSTNNSGTLNKIFRIICMELFSNEILHETAELIDFDKISYDLQIIHNLLKLDNDILNNFKFELCVIDNNKQLEFIRSNKWDFSTYKSFMIIVLNKFLDTKITSGDASELKYLKMSLKLLNLLIDGTEPNFNSIFISLIENCQKNCLSESNLQKSAINSYYLETIVKMVKLSSKNKTQGDSIFENEKDNEASINLLQFIVTGIKSSKNNLDFSNWVDLILSVAEYYPDLIFQIVGGLVECICGRIDDDFIPQIGQSSDAYNESLCELIIGLEKILMKCHKYLGYILSDTFGFNNVSLSHNNTVKDSGFFGSVIQGVFQVEGTEEKNEGTKMKRYLLETFRRSVSTIYKAWIVLQNEKNTLREVTNPSDGKTKRYWFSKVKFRCRKILEQEYLMEPLETIESLIENWKDSEWGQDDGFKLFQVLDDCQQKIILMYIIQGIISRVNYSSLEEDKRSNLICNLSEIELSNFLVSYITNLRDDENIEKSWNELQGFFKDVLSNVSYYKYIYPQLLEFVSIVSLKYLNTTVGSQKKASREIGDLFIRFLGNVLSIKLVPNSTHSFSRAILHGSLEVNDKEEKDKVETDGNLKEKIVFRQEVCSSLRNVIPSMKILINDDDKLVSAFTNIITCVSTFMNKSGGINFKVPEYFIDLLLQLGADETCKDLKAWKNLCYEILNDGKLFINEEVLEREKWDSVLQTWIRNDDSRLRDLIVHKQTINMNKGNSGILFNWNDEVAVLNGNIEYIKKITYLLLINEKDTFLNLINDLLIRIDGYLRTFQNLSKHCEAEIWIFILIRCIVVKFSENHLIESWTMINSSIFQILSEGYQKIVQVKDCGNVLVELEVEEEDENVGVFNQVFLEACKLLDILVVINYEEFQLSEWVFICDNMDGIYNNPGQQVGILEKLSKNSVLISGSGELTIDNKGVPMLKNIVKIKSLIDMKRFFGMLKIEKFENDYEMRDIKYDAITQDILHDLLSI</sequence>
<dbReference type="Pfam" id="PF24597">
    <property type="entry name" value="TPR_DOP1_M"/>
    <property type="match status" value="1"/>
</dbReference>
<feature type="domain" description="DOP1-like middle TPR" evidence="8">
    <location>
        <begin position="362"/>
        <end position="554"/>
    </location>
</feature>
<dbReference type="VEuPathDB" id="FungiDB:C5L36_0C01300"/>
<evidence type="ECO:0000256" key="6">
    <source>
        <dbReference type="ARBA" id="ARBA00046326"/>
    </source>
</evidence>
<accession>A0A2U9R4A5</accession>
<dbReference type="KEGG" id="pkz:C5L36_0C01300"/>
<dbReference type="PANTHER" id="PTHR14042:SF24">
    <property type="entry name" value="PROTEIN DOPEY-1 HOMOLOG"/>
    <property type="match status" value="1"/>
</dbReference>
<evidence type="ECO:0000259" key="7">
    <source>
        <dbReference type="Pfam" id="PF04118"/>
    </source>
</evidence>
<dbReference type="RefSeq" id="XP_029321659.1">
    <property type="nucleotide sequence ID" value="XM_029465799.1"/>
</dbReference>
<dbReference type="Proteomes" id="UP000249293">
    <property type="component" value="Chromosome 3"/>
</dbReference>
<proteinExistence type="inferred from homology"/>
<dbReference type="Pfam" id="PF24598">
    <property type="entry name" value="DOP1_C"/>
    <property type="match status" value="1"/>
</dbReference>
<keyword evidence="11" id="KW-1185">Reference proteome</keyword>
<dbReference type="InterPro" id="IPR056457">
    <property type="entry name" value="DOP1_C"/>
</dbReference>
<protein>
    <submittedName>
        <fullName evidence="10">Uncharacterized protein</fullName>
    </submittedName>
</protein>
<comment type="subcellular location">
    <subcellularLocation>
        <location evidence="1">Golgi apparatus membrane</location>
        <topology evidence="1">Peripheral membrane protein</topology>
    </subcellularLocation>
</comment>
<evidence type="ECO:0000256" key="3">
    <source>
        <dbReference type="ARBA" id="ARBA00022927"/>
    </source>
</evidence>